<keyword evidence="3" id="KW-1185">Reference proteome</keyword>
<feature type="compositionally biased region" description="Acidic residues" evidence="1">
    <location>
        <begin position="1"/>
        <end position="10"/>
    </location>
</feature>
<evidence type="ECO:0000313" key="2">
    <source>
        <dbReference type="EMBL" id="KAF7283591.1"/>
    </source>
</evidence>
<dbReference type="AlphaFoldDB" id="A0A834MIH0"/>
<protein>
    <submittedName>
        <fullName evidence="2">Uncharacterized protein</fullName>
    </submittedName>
</protein>
<sequence length="140" mass="15641">MTTGETDNEIIDTGKSDTNANSDSEGEFQPVRRKKNGQRRLKSTTTTDEESNQNSSIKQHAKRQAVDQNRGESALNSLCISNIAVASTSSSAIPQINATRNYKLLQLNLMTFTFQLQLAPKKPRVIIFCDRSPENVYYGR</sequence>
<dbReference type="Proteomes" id="UP000625711">
    <property type="component" value="Unassembled WGS sequence"/>
</dbReference>
<gene>
    <name evidence="2" type="ORF">GWI33_023348</name>
</gene>
<organism evidence="2 3">
    <name type="scientific">Rhynchophorus ferrugineus</name>
    <name type="common">Red palm weevil</name>
    <name type="synonym">Curculio ferrugineus</name>
    <dbReference type="NCBI Taxonomy" id="354439"/>
    <lineage>
        <taxon>Eukaryota</taxon>
        <taxon>Metazoa</taxon>
        <taxon>Ecdysozoa</taxon>
        <taxon>Arthropoda</taxon>
        <taxon>Hexapoda</taxon>
        <taxon>Insecta</taxon>
        <taxon>Pterygota</taxon>
        <taxon>Neoptera</taxon>
        <taxon>Endopterygota</taxon>
        <taxon>Coleoptera</taxon>
        <taxon>Polyphaga</taxon>
        <taxon>Cucujiformia</taxon>
        <taxon>Curculionidae</taxon>
        <taxon>Dryophthorinae</taxon>
        <taxon>Rhynchophorus</taxon>
    </lineage>
</organism>
<name>A0A834MIH0_RHYFE</name>
<evidence type="ECO:0000256" key="1">
    <source>
        <dbReference type="SAM" id="MobiDB-lite"/>
    </source>
</evidence>
<feature type="compositionally biased region" description="Basic residues" evidence="1">
    <location>
        <begin position="31"/>
        <end position="42"/>
    </location>
</feature>
<comment type="caution">
    <text evidence="2">The sequence shown here is derived from an EMBL/GenBank/DDBJ whole genome shotgun (WGS) entry which is preliminary data.</text>
</comment>
<accession>A0A834MIH0</accession>
<dbReference type="EMBL" id="JAACXV010000096">
    <property type="protein sequence ID" value="KAF7283591.1"/>
    <property type="molecule type" value="Genomic_DNA"/>
</dbReference>
<feature type="region of interest" description="Disordered" evidence="1">
    <location>
        <begin position="1"/>
        <end position="71"/>
    </location>
</feature>
<reference evidence="2" key="1">
    <citation type="submission" date="2020-08" db="EMBL/GenBank/DDBJ databases">
        <title>Genome sequencing and assembly of the red palm weevil Rhynchophorus ferrugineus.</title>
        <authorList>
            <person name="Dias G.B."/>
            <person name="Bergman C.M."/>
            <person name="Manee M."/>
        </authorList>
    </citation>
    <scope>NUCLEOTIDE SEQUENCE</scope>
    <source>
        <strain evidence="2">AA-2017</strain>
        <tissue evidence="2">Whole larva</tissue>
    </source>
</reference>
<evidence type="ECO:0000313" key="3">
    <source>
        <dbReference type="Proteomes" id="UP000625711"/>
    </source>
</evidence>
<proteinExistence type="predicted"/>